<protein>
    <submittedName>
        <fullName evidence="2">Uncharacterized protein</fullName>
    </submittedName>
</protein>
<feature type="region of interest" description="Disordered" evidence="1">
    <location>
        <begin position="1"/>
        <end position="21"/>
    </location>
</feature>
<feature type="compositionally biased region" description="Basic and acidic residues" evidence="1">
    <location>
        <begin position="1"/>
        <end position="15"/>
    </location>
</feature>
<feature type="compositionally biased region" description="Basic and acidic residues" evidence="1">
    <location>
        <begin position="262"/>
        <end position="290"/>
    </location>
</feature>
<reference evidence="2" key="1">
    <citation type="submission" date="2019-08" db="EMBL/GenBank/DDBJ databases">
        <authorList>
            <person name="Kucharzyk K."/>
            <person name="Murdoch R.W."/>
            <person name="Higgins S."/>
            <person name="Loffler F."/>
        </authorList>
    </citation>
    <scope>NUCLEOTIDE SEQUENCE</scope>
</reference>
<feature type="compositionally biased region" description="Basic and acidic residues" evidence="1">
    <location>
        <begin position="175"/>
        <end position="185"/>
    </location>
</feature>
<feature type="compositionally biased region" description="Basic and acidic residues" evidence="1">
    <location>
        <begin position="193"/>
        <end position="224"/>
    </location>
</feature>
<feature type="compositionally biased region" description="Basic and acidic residues" evidence="1">
    <location>
        <begin position="102"/>
        <end position="167"/>
    </location>
</feature>
<evidence type="ECO:0000256" key="1">
    <source>
        <dbReference type="SAM" id="MobiDB-lite"/>
    </source>
</evidence>
<feature type="compositionally biased region" description="Basic residues" evidence="1">
    <location>
        <begin position="251"/>
        <end position="260"/>
    </location>
</feature>
<comment type="caution">
    <text evidence="2">The sequence shown here is derived from an EMBL/GenBank/DDBJ whole genome shotgun (WGS) entry which is preliminary data.</text>
</comment>
<evidence type="ECO:0000313" key="2">
    <source>
        <dbReference type="EMBL" id="MPL84482.1"/>
    </source>
</evidence>
<gene>
    <name evidence="2" type="ORF">SDC9_30447</name>
</gene>
<proteinExistence type="predicted"/>
<sequence>MDDVEPRSGDDRDADPGQQVREIAEHQIAEECGGQHLEVMQRCQRRGGGEGQRIAHRYVADRRGNADAGAPEPEDPLGPAEAQLCEPGHPAECQQRQTQQRGENRGVELHRHRVDIARQRPRQQDVKREADRRAEREEGDRAEMGERGLDHKERADEAHHRGGDAPRPDLFMQHEAADEQDHEGLGESDGEGIGDRHHLHRGNEAIGRGHRDEGACHAQREHPPADPQRQPQRHDERRHQQSLHDIAAKRDRAHRHRLRGQLRGDVDQRRQCAEGEHQGDAGKDAVRTGHPESLSSRAGAVHPESDDALCRGSAAPVALDLGKEPRAGGGGEIEHRAVGETTRGHALMHAADHHLGRRDRARQRRGEGLAQLVLRPHPAGRGHRAGDDQHRLVLQRRGEGRARGPVDGVLQHAGGAVVVFGRDHDQPLGRLDRGAQRGNGRGARFDVEVLIVKRQRADLRCRGLGARRDLGGDRLEHGGTIGGLAQASGDAQQAVGGGHGLSRPRLRPSRPALRMAIYRRMCYPLS</sequence>
<organism evidence="2">
    <name type="scientific">bioreactor metagenome</name>
    <dbReference type="NCBI Taxonomy" id="1076179"/>
    <lineage>
        <taxon>unclassified sequences</taxon>
        <taxon>metagenomes</taxon>
        <taxon>ecological metagenomes</taxon>
    </lineage>
</organism>
<feature type="region of interest" description="Disordered" evidence="1">
    <location>
        <begin position="58"/>
        <end position="306"/>
    </location>
</feature>
<dbReference type="EMBL" id="VSSQ01000190">
    <property type="protein sequence ID" value="MPL84482.1"/>
    <property type="molecule type" value="Genomic_DNA"/>
</dbReference>
<dbReference type="AlphaFoldDB" id="A0A644V0R1"/>
<name>A0A644V0R1_9ZZZZ</name>
<accession>A0A644V0R1</accession>